<evidence type="ECO:0000259" key="1">
    <source>
        <dbReference type="Pfam" id="PF09349"/>
    </source>
</evidence>
<dbReference type="EMBL" id="JAGDFL010000058">
    <property type="protein sequence ID" value="KAG7399234.1"/>
    <property type="molecule type" value="Genomic_DNA"/>
</dbReference>
<dbReference type="OrthoDB" id="10265230at2759"/>
<evidence type="ECO:0000313" key="3">
    <source>
        <dbReference type="Proteomes" id="UP000693981"/>
    </source>
</evidence>
<keyword evidence="3" id="KW-1185">Reference proteome</keyword>
<comment type="caution">
    <text evidence="2">The sequence shown here is derived from an EMBL/GenBank/DDBJ whole genome shotgun (WGS) entry which is preliminary data.</text>
</comment>
<accession>A0A8T1X1Z8</accession>
<dbReference type="Pfam" id="PF09349">
    <property type="entry name" value="OHCU_decarbox"/>
    <property type="match status" value="1"/>
</dbReference>
<dbReference type="AlphaFoldDB" id="A0A8T1X1Z8"/>
<gene>
    <name evidence="2" type="ORF">PHYBOEH_009273</name>
</gene>
<evidence type="ECO:0000313" key="2">
    <source>
        <dbReference type="EMBL" id="KAG7399234.1"/>
    </source>
</evidence>
<sequence>MNPSELNQAAAAPGAEKEDSPFRLKLLHCCGSRRWAAEMSQKFPVRDFAELCQAADQADAQLTRQDWLEAFAAHPRATKDADKEVLDRLEELNDAYYKKFGFVFMWLLL</sequence>
<dbReference type="InterPro" id="IPR018020">
    <property type="entry name" value="OHCU_decarboxylase"/>
</dbReference>
<proteinExistence type="predicted"/>
<name>A0A8T1X1Z8_9STRA</name>
<feature type="domain" description="Oxo-4-hydroxy-4-carboxy-5-ureidoimidazoline decarboxylase" evidence="1">
    <location>
        <begin position="22"/>
        <end position="76"/>
    </location>
</feature>
<organism evidence="2 3">
    <name type="scientific">Phytophthora boehmeriae</name>
    <dbReference type="NCBI Taxonomy" id="109152"/>
    <lineage>
        <taxon>Eukaryota</taxon>
        <taxon>Sar</taxon>
        <taxon>Stramenopiles</taxon>
        <taxon>Oomycota</taxon>
        <taxon>Peronosporomycetes</taxon>
        <taxon>Peronosporales</taxon>
        <taxon>Peronosporaceae</taxon>
        <taxon>Phytophthora</taxon>
    </lineage>
</organism>
<protein>
    <recommendedName>
        <fullName evidence="1">Oxo-4-hydroxy-4-carboxy-5-ureidoimidazoline decarboxylase domain-containing protein</fullName>
    </recommendedName>
</protein>
<dbReference type="Proteomes" id="UP000693981">
    <property type="component" value="Unassembled WGS sequence"/>
</dbReference>
<reference evidence="2" key="1">
    <citation type="submission" date="2021-02" db="EMBL/GenBank/DDBJ databases">
        <authorList>
            <person name="Palmer J.M."/>
        </authorList>
    </citation>
    <scope>NUCLEOTIDE SEQUENCE</scope>
    <source>
        <strain evidence="2">SCRP23</strain>
    </source>
</reference>